<dbReference type="InterPro" id="IPR000172">
    <property type="entry name" value="GMC_OxRdtase_N"/>
</dbReference>
<protein>
    <submittedName>
        <fullName evidence="4">Alcohol oxidase-like protein</fullName>
    </submittedName>
</protein>
<dbReference type="SUPFAM" id="SSF51905">
    <property type="entry name" value="FAD/NAD(P)-binding domain"/>
    <property type="match status" value="1"/>
</dbReference>
<dbReference type="InterPro" id="IPR012132">
    <property type="entry name" value="GMC_OxRdtase"/>
</dbReference>
<reference evidence="4" key="1">
    <citation type="journal article" date="2021" name="Nat. Commun.">
        <title>Genetic determinants of endophytism in the Arabidopsis root mycobiome.</title>
        <authorList>
            <person name="Mesny F."/>
            <person name="Miyauchi S."/>
            <person name="Thiergart T."/>
            <person name="Pickel B."/>
            <person name="Atanasova L."/>
            <person name="Karlsson M."/>
            <person name="Huettel B."/>
            <person name="Barry K.W."/>
            <person name="Haridas S."/>
            <person name="Chen C."/>
            <person name="Bauer D."/>
            <person name="Andreopoulos W."/>
            <person name="Pangilinan J."/>
            <person name="LaButti K."/>
            <person name="Riley R."/>
            <person name="Lipzen A."/>
            <person name="Clum A."/>
            <person name="Drula E."/>
            <person name="Henrissat B."/>
            <person name="Kohler A."/>
            <person name="Grigoriev I.V."/>
            <person name="Martin F.M."/>
            <person name="Hacquard S."/>
        </authorList>
    </citation>
    <scope>NUCLEOTIDE SEQUENCE</scope>
    <source>
        <strain evidence="4">MPI-SDFR-AT-0073</strain>
    </source>
</reference>
<dbReference type="GO" id="GO:0016614">
    <property type="term" value="F:oxidoreductase activity, acting on CH-OH group of donors"/>
    <property type="evidence" value="ECO:0007669"/>
    <property type="project" value="InterPro"/>
</dbReference>
<feature type="binding site" evidence="2">
    <location>
        <position position="235"/>
    </location>
    <ligand>
        <name>FAD</name>
        <dbReference type="ChEBI" id="CHEBI:57692"/>
    </ligand>
</feature>
<evidence type="ECO:0000256" key="1">
    <source>
        <dbReference type="ARBA" id="ARBA00010790"/>
    </source>
</evidence>
<name>A0A9P8RFV1_9PEZI</name>
<feature type="domain" description="Glucose-methanol-choline oxidoreductase N-terminal" evidence="3">
    <location>
        <begin position="281"/>
        <end position="295"/>
    </location>
</feature>
<dbReference type="Pfam" id="PF05199">
    <property type="entry name" value="GMC_oxred_C"/>
    <property type="match status" value="1"/>
</dbReference>
<dbReference type="AlphaFoldDB" id="A0A9P8RFV1"/>
<dbReference type="Pfam" id="PF00732">
    <property type="entry name" value="GMC_oxred_N"/>
    <property type="match status" value="1"/>
</dbReference>
<dbReference type="Gene3D" id="3.30.560.10">
    <property type="entry name" value="Glucose Oxidase, domain 3"/>
    <property type="match status" value="1"/>
</dbReference>
<dbReference type="PROSITE" id="PS51257">
    <property type="entry name" value="PROKAR_LIPOPROTEIN"/>
    <property type="match status" value="1"/>
</dbReference>
<comment type="similarity">
    <text evidence="1">Belongs to the GMC oxidoreductase family.</text>
</comment>
<sequence>MGLYTKLAEDIQEVDVIIAGGGTAACVVAARLAEADPKLVILVIEGGPNNHNEASVVNPAFFLQHLLPTSKTVIFYKGNKSEKLAGREPIVPSGGMLGGGSSINFMMYTRAQRPDFDSWETPGWTADDLWPFLNKLETYHGPGAKEHHGHDGPIHVSNSTFRGERSENDFLEAAKQVGWPEIKDLQNLDANNGFQRWLKYVSPDGKRQDTAHAYLHPKIQDDDYPNLHVIVESQVHRVIFEEKRAVGVEYRPNPNFQVSIGLTQTPLRTVRARKMVILSCGACGTPPVLERSGIGSSKILERAGVPVVEHLPGVGHDYQDHHLVLHPYKTSLDPHETIDGILSGRADVGSMVENNDPILGWNAIDIAAKLRPTDSDVAALGPEFQSAWDKDFKNSPVRPLILMGIVSCFLGDPASVPVGQYITAGNYTAYPYSRGHMHITGPGLDDPLDFETGFFSDEHDIDLKKQIWAYKKSREILRRMKTFRGELAIGHPRFPQGSKAACVETDAPLENVENVDYTPEDDAAIEQWLRENVNTTWHSLGTCKMAPREKLGVVDANLSVYGVEGLKIADMSIPPKNVGANTNNTALVIGERAADIFIRDLGLRA</sequence>
<dbReference type="RefSeq" id="XP_045951757.1">
    <property type="nucleotide sequence ID" value="XM_046098797.1"/>
</dbReference>
<accession>A0A9P8RFV1</accession>
<dbReference type="PROSITE" id="PS00624">
    <property type="entry name" value="GMC_OXRED_2"/>
    <property type="match status" value="1"/>
</dbReference>
<dbReference type="GO" id="GO:0050660">
    <property type="term" value="F:flavin adenine dinucleotide binding"/>
    <property type="evidence" value="ECO:0007669"/>
    <property type="project" value="InterPro"/>
</dbReference>
<comment type="cofactor">
    <cofactor evidence="2">
        <name>FAD</name>
        <dbReference type="ChEBI" id="CHEBI:57692"/>
    </cofactor>
</comment>
<keyword evidence="2" id="KW-0285">Flavoprotein</keyword>
<keyword evidence="2" id="KW-0274">FAD</keyword>
<feature type="binding site" evidence="2">
    <location>
        <begin position="537"/>
        <end position="538"/>
    </location>
    <ligand>
        <name>FAD</name>
        <dbReference type="ChEBI" id="CHEBI:57692"/>
    </ligand>
</feature>
<dbReference type="PANTHER" id="PTHR11552:SF78">
    <property type="entry name" value="GLUCOSE-METHANOL-CHOLINE OXIDOREDUCTASE N-TERMINAL DOMAIN-CONTAINING PROTEIN"/>
    <property type="match status" value="1"/>
</dbReference>
<dbReference type="PIRSF" id="PIRSF000137">
    <property type="entry name" value="Alcohol_oxidase"/>
    <property type="match status" value="1"/>
</dbReference>
<evidence type="ECO:0000313" key="4">
    <source>
        <dbReference type="EMBL" id="KAH6645243.1"/>
    </source>
</evidence>
<proteinExistence type="inferred from homology"/>
<evidence type="ECO:0000313" key="5">
    <source>
        <dbReference type="Proteomes" id="UP000758603"/>
    </source>
</evidence>
<dbReference type="PANTHER" id="PTHR11552">
    <property type="entry name" value="GLUCOSE-METHANOL-CHOLINE GMC OXIDOREDUCTASE"/>
    <property type="match status" value="1"/>
</dbReference>
<dbReference type="InterPro" id="IPR007867">
    <property type="entry name" value="GMC_OxRtase_C"/>
</dbReference>
<dbReference type="EMBL" id="JAGPXC010000011">
    <property type="protein sequence ID" value="KAH6645243.1"/>
    <property type="molecule type" value="Genomic_DNA"/>
</dbReference>
<comment type="caution">
    <text evidence="4">The sequence shown here is derived from an EMBL/GenBank/DDBJ whole genome shotgun (WGS) entry which is preliminary data.</text>
</comment>
<evidence type="ECO:0000259" key="3">
    <source>
        <dbReference type="PROSITE" id="PS00624"/>
    </source>
</evidence>
<dbReference type="GeneID" id="70127689"/>
<evidence type="ECO:0000256" key="2">
    <source>
        <dbReference type="PIRSR" id="PIRSR000137-2"/>
    </source>
</evidence>
<organism evidence="4 5">
    <name type="scientific">Truncatella angustata</name>
    <dbReference type="NCBI Taxonomy" id="152316"/>
    <lineage>
        <taxon>Eukaryota</taxon>
        <taxon>Fungi</taxon>
        <taxon>Dikarya</taxon>
        <taxon>Ascomycota</taxon>
        <taxon>Pezizomycotina</taxon>
        <taxon>Sordariomycetes</taxon>
        <taxon>Xylariomycetidae</taxon>
        <taxon>Amphisphaeriales</taxon>
        <taxon>Sporocadaceae</taxon>
        <taxon>Truncatella</taxon>
    </lineage>
</organism>
<dbReference type="SUPFAM" id="SSF54373">
    <property type="entry name" value="FAD-linked reductases, C-terminal domain"/>
    <property type="match status" value="1"/>
</dbReference>
<dbReference type="Proteomes" id="UP000758603">
    <property type="component" value="Unassembled WGS sequence"/>
</dbReference>
<gene>
    <name evidence="4" type="ORF">BKA67DRAFT_526936</name>
</gene>
<dbReference type="OrthoDB" id="269227at2759"/>
<keyword evidence="5" id="KW-1185">Reference proteome</keyword>
<dbReference type="Gene3D" id="3.50.50.60">
    <property type="entry name" value="FAD/NAD(P)-binding domain"/>
    <property type="match status" value="1"/>
</dbReference>
<dbReference type="InterPro" id="IPR036188">
    <property type="entry name" value="FAD/NAD-bd_sf"/>
</dbReference>